<dbReference type="Proteomes" id="UP000095349">
    <property type="component" value="Chromosome"/>
</dbReference>
<accession>A0A1D8FYF2</accession>
<feature type="region of interest" description="Disordered" evidence="2">
    <location>
        <begin position="92"/>
        <end position="116"/>
    </location>
</feature>
<keyword evidence="5" id="KW-1185">Reference proteome</keyword>
<dbReference type="GO" id="GO:0004674">
    <property type="term" value="F:protein serine/threonine kinase activity"/>
    <property type="evidence" value="ECO:0007669"/>
    <property type="project" value="UniProtKB-KW"/>
</dbReference>
<evidence type="ECO:0000313" key="5">
    <source>
        <dbReference type="Proteomes" id="UP000095349"/>
    </source>
</evidence>
<evidence type="ECO:0000256" key="1">
    <source>
        <dbReference type="ARBA" id="ARBA00022527"/>
    </source>
</evidence>
<dbReference type="CDD" id="cd16936">
    <property type="entry name" value="HATPase_RsbW-like"/>
    <property type="match status" value="1"/>
</dbReference>
<keyword evidence="1" id="KW-0418">Kinase</keyword>
<dbReference type="PANTHER" id="PTHR35526:SF3">
    <property type="entry name" value="ANTI-SIGMA-F FACTOR RSBW"/>
    <property type="match status" value="1"/>
</dbReference>
<dbReference type="InterPro" id="IPR050267">
    <property type="entry name" value="Anti-sigma-factor_SerPK"/>
</dbReference>
<dbReference type="STRING" id="285473.A4G23_01045"/>
<dbReference type="Pfam" id="PF13581">
    <property type="entry name" value="HATPase_c_2"/>
    <property type="match status" value="1"/>
</dbReference>
<reference evidence="4 5" key="1">
    <citation type="submission" date="2016-09" db="EMBL/GenBank/DDBJ databases">
        <title>Streptomyces rubrolavendulae MJM4426 Genome sequencing and assembly.</title>
        <authorList>
            <person name="Kim J.-G."/>
        </authorList>
    </citation>
    <scope>NUCLEOTIDE SEQUENCE [LARGE SCALE GENOMIC DNA]</scope>
    <source>
        <strain evidence="4 5">MJM4426</strain>
    </source>
</reference>
<dbReference type="PATRIC" id="fig|285473.5.peg.1091"/>
<dbReference type="InterPro" id="IPR036890">
    <property type="entry name" value="HATPase_C_sf"/>
</dbReference>
<dbReference type="SUPFAM" id="SSF55874">
    <property type="entry name" value="ATPase domain of HSP90 chaperone/DNA topoisomerase II/histidine kinase"/>
    <property type="match status" value="1"/>
</dbReference>
<dbReference type="PANTHER" id="PTHR35526">
    <property type="entry name" value="ANTI-SIGMA-F FACTOR RSBW-RELATED"/>
    <property type="match status" value="1"/>
</dbReference>
<keyword evidence="1" id="KW-0808">Transferase</keyword>
<dbReference type="InterPro" id="IPR003594">
    <property type="entry name" value="HATPase_dom"/>
</dbReference>
<dbReference type="EMBL" id="CP017316">
    <property type="protein sequence ID" value="AOT58238.1"/>
    <property type="molecule type" value="Genomic_DNA"/>
</dbReference>
<protein>
    <recommendedName>
        <fullName evidence="3">Histidine kinase/HSP90-like ATPase domain-containing protein</fullName>
    </recommendedName>
</protein>
<keyword evidence="1" id="KW-0723">Serine/threonine-protein kinase</keyword>
<evidence type="ECO:0000259" key="3">
    <source>
        <dbReference type="Pfam" id="PF13581"/>
    </source>
</evidence>
<dbReference type="Gene3D" id="3.30.565.10">
    <property type="entry name" value="Histidine kinase-like ATPase, C-terminal domain"/>
    <property type="match status" value="1"/>
</dbReference>
<name>A0A1D8FYF2_9ACTN</name>
<gene>
    <name evidence="4" type="ORF">A4G23_01045</name>
</gene>
<evidence type="ECO:0000256" key="2">
    <source>
        <dbReference type="SAM" id="MobiDB-lite"/>
    </source>
</evidence>
<feature type="domain" description="Histidine kinase/HSP90-like ATPase" evidence="3">
    <location>
        <begin position="19"/>
        <end position="146"/>
    </location>
</feature>
<evidence type="ECO:0000313" key="4">
    <source>
        <dbReference type="EMBL" id="AOT58238.1"/>
    </source>
</evidence>
<proteinExistence type="predicted"/>
<dbReference type="KEGG" id="srn:A4G23_01045"/>
<dbReference type="AlphaFoldDB" id="A0A1D8FYF2"/>
<feature type="compositionally biased region" description="Pro residues" evidence="2">
    <location>
        <begin position="98"/>
        <end position="111"/>
    </location>
</feature>
<sequence>MPAPRAQEAVTVSVFVQRFSATRRGARLARRLATHRLDRWHLPYGSRASDTVTLVVAELAANAVLHGRVPGRDFELRLTYDRSAGLVRVEVSDTHPARPQPPEAAPEPAPEPAADAEGGRGLLLVAAVADRWGVAERTGPGKTVWAECAVGAPDGPPPVRSQAERYAHLVAQGKIVPKPFTAADRHDMPHYEVPEDAPVPG</sequence>
<organism evidence="4 5">
    <name type="scientific">Streptomyces rubrolavendulae</name>
    <dbReference type="NCBI Taxonomy" id="285473"/>
    <lineage>
        <taxon>Bacteria</taxon>
        <taxon>Bacillati</taxon>
        <taxon>Actinomycetota</taxon>
        <taxon>Actinomycetes</taxon>
        <taxon>Kitasatosporales</taxon>
        <taxon>Streptomycetaceae</taxon>
        <taxon>Streptomyces</taxon>
    </lineage>
</organism>